<reference evidence="1" key="1">
    <citation type="submission" date="2022-12" db="EMBL/GenBank/DDBJ databases">
        <title>Reference genome sequencing for broad-spectrum identification of bacterial and archaeal isolates by mass spectrometry.</title>
        <authorList>
            <person name="Sekiguchi Y."/>
            <person name="Tourlousse D.M."/>
        </authorList>
    </citation>
    <scope>NUCLEOTIDE SEQUENCE</scope>
    <source>
        <strain evidence="1">LLR39Z86</strain>
    </source>
</reference>
<organism evidence="1 2">
    <name type="scientific">Glycomyces algeriensis</name>
    <dbReference type="NCBI Taxonomy" id="256037"/>
    <lineage>
        <taxon>Bacteria</taxon>
        <taxon>Bacillati</taxon>
        <taxon>Actinomycetota</taxon>
        <taxon>Actinomycetes</taxon>
        <taxon>Glycomycetales</taxon>
        <taxon>Glycomycetaceae</taxon>
        <taxon>Glycomyces</taxon>
    </lineage>
</organism>
<accession>A0A9W6LIB5</accession>
<dbReference type="EMBL" id="BSDT01000001">
    <property type="protein sequence ID" value="GLI44190.1"/>
    <property type="molecule type" value="Genomic_DNA"/>
</dbReference>
<comment type="caution">
    <text evidence="1">The sequence shown here is derived from an EMBL/GenBank/DDBJ whole genome shotgun (WGS) entry which is preliminary data.</text>
</comment>
<gene>
    <name evidence="1" type="ORF">GALLR39Z86_40400</name>
</gene>
<dbReference type="AlphaFoldDB" id="A0A9W6LIB5"/>
<evidence type="ECO:0000313" key="2">
    <source>
        <dbReference type="Proteomes" id="UP001144313"/>
    </source>
</evidence>
<proteinExistence type="predicted"/>
<sequence length="108" mass="11809">MDEVYMEVEQVRGGGGDLQALAPKAKLASDRVQAPAQTAASSNSGFFTGDAGVQWHGKFDTVTAGVERRVDWQGAQVASSADELESCDQEVRGRFRAIERRIPIRREQ</sequence>
<protein>
    <submittedName>
        <fullName evidence="1">Uncharacterized protein</fullName>
    </submittedName>
</protein>
<dbReference type="Proteomes" id="UP001144313">
    <property type="component" value="Unassembled WGS sequence"/>
</dbReference>
<name>A0A9W6LIB5_9ACTN</name>
<dbReference type="RefSeq" id="WP_270114886.1">
    <property type="nucleotide sequence ID" value="NZ_BAAAOL010000007.1"/>
</dbReference>
<keyword evidence="2" id="KW-1185">Reference proteome</keyword>
<evidence type="ECO:0000313" key="1">
    <source>
        <dbReference type="EMBL" id="GLI44190.1"/>
    </source>
</evidence>